<keyword evidence="3" id="KW-1003">Cell membrane</keyword>
<feature type="transmembrane region" description="Helical" evidence="9">
    <location>
        <begin position="189"/>
        <end position="211"/>
    </location>
</feature>
<dbReference type="CDD" id="cd06582">
    <property type="entry name" value="TM_PBP1_LivH_like"/>
    <property type="match status" value="1"/>
</dbReference>
<dbReference type="InterPro" id="IPR052157">
    <property type="entry name" value="BCAA_transport_permease"/>
</dbReference>
<dbReference type="GO" id="GO:0005886">
    <property type="term" value="C:plasma membrane"/>
    <property type="evidence" value="ECO:0007669"/>
    <property type="project" value="UniProtKB-SubCell"/>
</dbReference>
<sequence length="290" mass="30480">MIATSTMLNGVLLGGLYALYGLGLSLTFGIMRTVNLAHGDIIVLATYLALITTQVLGLTPLMSLAVLVPVMFCIGYGLQRLILNRTLKDGMMPAVIITFGLSFVIQNGLLLGFSADRQVLRQGAIETMGVTLAPGVTIGVFPILTLAVLLVMIFALQAFMGRTLLGRAFRATSDDPATAELMGIDGKRIYGLAMGLSFAIIAVTGVVMGIRSNFSPFDGPARLIFAFEVIIIGGMGSIYGVLAGGLILGIAQTIGGAINPTFFQLAGHLVTLGILVVRPSGLFPETIERD</sequence>
<evidence type="ECO:0000256" key="9">
    <source>
        <dbReference type="SAM" id="Phobius"/>
    </source>
</evidence>
<dbReference type="PANTHER" id="PTHR11795:SF445">
    <property type="entry name" value="AMINO ACID ABC TRANSPORTER PERMEASE PROTEIN"/>
    <property type="match status" value="1"/>
</dbReference>
<gene>
    <name evidence="10" type="ORF">B30_16068</name>
</gene>
<evidence type="ECO:0000256" key="4">
    <source>
        <dbReference type="ARBA" id="ARBA00022692"/>
    </source>
</evidence>
<dbReference type="eggNOG" id="COG0559">
    <property type="taxonomic scope" value="Bacteria"/>
</dbReference>
<comment type="similarity">
    <text evidence="8">Belongs to the binding-protein-dependent transport system permease family. LivHM subfamily.</text>
</comment>
<organism evidence="10 11">
    <name type="scientific">Celeribacter baekdonensis B30</name>
    <dbReference type="NCBI Taxonomy" id="1208323"/>
    <lineage>
        <taxon>Bacteria</taxon>
        <taxon>Pseudomonadati</taxon>
        <taxon>Pseudomonadota</taxon>
        <taxon>Alphaproteobacteria</taxon>
        <taxon>Rhodobacterales</taxon>
        <taxon>Roseobacteraceae</taxon>
        <taxon>Celeribacter</taxon>
    </lineage>
</organism>
<proteinExistence type="inferred from homology"/>
<evidence type="ECO:0000256" key="3">
    <source>
        <dbReference type="ARBA" id="ARBA00022475"/>
    </source>
</evidence>
<dbReference type="Pfam" id="PF02653">
    <property type="entry name" value="BPD_transp_2"/>
    <property type="match status" value="1"/>
</dbReference>
<dbReference type="InterPro" id="IPR001851">
    <property type="entry name" value="ABC_transp_permease"/>
</dbReference>
<reference evidence="10 11" key="1">
    <citation type="submission" date="2012-09" db="EMBL/GenBank/DDBJ databases">
        <title>Celeribacter baekdonensis B30 Genome Sequencing.</title>
        <authorList>
            <person name="Wang W."/>
        </authorList>
    </citation>
    <scope>NUCLEOTIDE SEQUENCE [LARGE SCALE GENOMIC DNA]</scope>
    <source>
        <strain evidence="10 11">B30</strain>
    </source>
</reference>
<dbReference type="AlphaFoldDB" id="K2JVR7"/>
<protein>
    <submittedName>
        <fullName evidence="10">Inner-membrane translocator</fullName>
    </submittedName>
</protein>
<evidence type="ECO:0000313" key="10">
    <source>
        <dbReference type="EMBL" id="EKE69300.1"/>
    </source>
</evidence>
<dbReference type="STRING" id="1208323.B30_16068"/>
<dbReference type="OrthoDB" id="9807115at2"/>
<dbReference type="GO" id="GO:0022857">
    <property type="term" value="F:transmembrane transporter activity"/>
    <property type="evidence" value="ECO:0007669"/>
    <property type="project" value="InterPro"/>
</dbReference>
<dbReference type="RefSeq" id="WP_009573202.1">
    <property type="nucleotide sequence ID" value="NZ_AMRK01000010.1"/>
</dbReference>
<feature type="transmembrane region" description="Helical" evidence="9">
    <location>
        <begin position="262"/>
        <end position="281"/>
    </location>
</feature>
<dbReference type="Proteomes" id="UP000006762">
    <property type="component" value="Unassembled WGS sequence"/>
</dbReference>
<name>K2JVR7_9RHOB</name>
<keyword evidence="2" id="KW-0813">Transport</keyword>
<evidence type="ECO:0000313" key="11">
    <source>
        <dbReference type="Proteomes" id="UP000006762"/>
    </source>
</evidence>
<dbReference type="GO" id="GO:0006865">
    <property type="term" value="P:amino acid transport"/>
    <property type="evidence" value="ECO:0007669"/>
    <property type="project" value="UniProtKB-KW"/>
</dbReference>
<keyword evidence="5" id="KW-0029">Amino-acid transport</keyword>
<evidence type="ECO:0000256" key="2">
    <source>
        <dbReference type="ARBA" id="ARBA00022448"/>
    </source>
</evidence>
<feature type="transmembrane region" description="Helical" evidence="9">
    <location>
        <begin position="6"/>
        <end position="29"/>
    </location>
</feature>
<feature type="transmembrane region" description="Helical" evidence="9">
    <location>
        <begin position="64"/>
        <end position="83"/>
    </location>
</feature>
<accession>K2JVR7</accession>
<evidence type="ECO:0000256" key="7">
    <source>
        <dbReference type="ARBA" id="ARBA00023136"/>
    </source>
</evidence>
<dbReference type="PANTHER" id="PTHR11795">
    <property type="entry name" value="BRANCHED-CHAIN AMINO ACID TRANSPORT SYSTEM PERMEASE PROTEIN LIVH"/>
    <property type="match status" value="1"/>
</dbReference>
<comment type="caution">
    <text evidence="10">The sequence shown here is derived from an EMBL/GenBank/DDBJ whole genome shotgun (WGS) entry which is preliminary data.</text>
</comment>
<dbReference type="EMBL" id="AMRK01000010">
    <property type="protein sequence ID" value="EKE69300.1"/>
    <property type="molecule type" value="Genomic_DNA"/>
</dbReference>
<evidence type="ECO:0000256" key="5">
    <source>
        <dbReference type="ARBA" id="ARBA00022970"/>
    </source>
</evidence>
<evidence type="ECO:0000256" key="8">
    <source>
        <dbReference type="ARBA" id="ARBA00037998"/>
    </source>
</evidence>
<keyword evidence="7 9" id="KW-0472">Membrane</keyword>
<dbReference type="PATRIC" id="fig|1208323.3.peg.3326"/>
<keyword evidence="11" id="KW-1185">Reference proteome</keyword>
<keyword evidence="4 9" id="KW-0812">Transmembrane</keyword>
<feature type="transmembrane region" description="Helical" evidence="9">
    <location>
        <begin position="135"/>
        <end position="160"/>
    </location>
</feature>
<evidence type="ECO:0000256" key="1">
    <source>
        <dbReference type="ARBA" id="ARBA00004651"/>
    </source>
</evidence>
<evidence type="ECO:0000256" key="6">
    <source>
        <dbReference type="ARBA" id="ARBA00022989"/>
    </source>
</evidence>
<comment type="subcellular location">
    <subcellularLocation>
        <location evidence="1">Cell membrane</location>
        <topology evidence="1">Multi-pass membrane protein</topology>
    </subcellularLocation>
</comment>
<feature type="transmembrane region" description="Helical" evidence="9">
    <location>
        <begin position="95"/>
        <end position="115"/>
    </location>
</feature>
<feature type="transmembrane region" description="Helical" evidence="9">
    <location>
        <begin position="223"/>
        <end position="250"/>
    </location>
</feature>
<keyword evidence="6 9" id="KW-1133">Transmembrane helix</keyword>